<gene>
    <name evidence="1" type="ORF">XAC3562_300002</name>
</gene>
<proteinExistence type="predicted"/>
<evidence type="ECO:0008006" key="3">
    <source>
        <dbReference type="Google" id="ProtNLM"/>
    </source>
</evidence>
<evidence type="ECO:0000313" key="2">
    <source>
        <dbReference type="Proteomes" id="UP000052230"/>
    </source>
</evidence>
<organism evidence="1 2">
    <name type="scientific">Xanthomonas citri pv. citri</name>
    <dbReference type="NCBI Taxonomy" id="611301"/>
    <lineage>
        <taxon>Bacteria</taxon>
        <taxon>Pseudomonadati</taxon>
        <taxon>Pseudomonadota</taxon>
        <taxon>Gammaproteobacteria</taxon>
        <taxon>Lysobacterales</taxon>
        <taxon>Lysobacteraceae</taxon>
        <taxon>Xanthomonas</taxon>
    </lineage>
</organism>
<accession>A0A0U5FCS7</accession>
<evidence type="ECO:0000313" key="1">
    <source>
        <dbReference type="EMBL" id="CEG16114.1"/>
    </source>
</evidence>
<name>A0A0U5FCS7_XANCI</name>
<dbReference type="EMBL" id="CCXZ01000123">
    <property type="protein sequence ID" value="CEG16114.1"/>
    <property type="molecule type" value="Genomic_DNA"/>
</dbReference>
<protein>
    <recommendedName>
        <fullName evidence="3">DUF1524 domain-containing protein</fullName>
    </recommendedName>
</protein>
<sequence length="146" mass="16251">MRPLAKAADETLWLNGQVISSTWMNAKNELTWINPLTGVKEAVPATAKIHVDHVLPQNAIRQIEGFDSLPKGVQNEIMKDPANLQPMIKSANCSKGCKVEAEGAGWMTWNGKPVSEKYKMYLEEAQQDFRTKVSKIIDDNNALKGK</sequence>
<comment type="caution">
    <text evidence="1">The sequence shown here is derived from an EMBL/GenBank/DDBJ whole genome shotgun (WGS) entry which is preliminary data.</text>
</comment>
<dbReference type="AlphaFoldDB" id="A0A0U5FCS7"/>
<dbReference type="Proteomes" id="UP000052230">
    <property type="component" value="Unassembled WGS sequence"/>
</dbReference>
<keyword evidence="2" id="KW-1185">Reference proteome</keyword>
<reference evidence="1 2" key="1">
    <citation type="submission" date="2014-09" db="EMBL/GenBank/DDBJ databases">
        <authorList>
            <person name="Regsiter A."/>
        </authorList>
    </citation>
    <scope>NUCLEOTIDE SEQUENCE [LARGE SCALE GENOMIC DNA]</scope>
</reference>